<organism evidence="1 2">
    <name type="scientific">Hydnomerulius pinastri MD-312</name>
    <dbReference type="NCBI Taxonomy" id="994086"/>
    <lineage>
        <taxon>Eukaryota</taxon>
        <taxon>Fungi</taxon>
        <taxon>Dikarya</taxon>
        <taxon>Basidiomycota</taxon>
        <taxon>Agaricomycotina</taxon>
        <taxon>Agaricomycetes</taxon>
        <taxon>Agaricomycetidae</taxon>
        <taxon>Boletales</taxon>
        <taxon>Boletales incertae sedis</taxon>
        <taxon>Leucogyrophana</taxon>
    </lineage>
</organism>
<accession>A0A0C9V8F2</accession>
<dbReference type="AlphaFoldDB" id="A0A0C9V8F2"/>
<protein>
    <submittedName>
        <fullName evidence="1">Unplaced genomic scaffold scaffold_24, whole genome shotgun sequence</fullName>
    </submittedName>
</protein>
<dbReference type="EMBL" id="KN839858">
    <property type="protein sequence ID" value="KIJ61974.1"/>
    <property type="molecule type" value="Genomic_DNA"/>
</dbReference>
<proteinExistence type="predicted"/>
<dbReference type="Proteomes" id="UP000053820">
    <property type="component" value="Unassembled WGS sequence"/>
</dbReference>
<reference evidence="1 2" key="1">
    <citation type="submission" date="2014-04" db="EMBL/GenBank/DDBJ databases">
        <title>Evolutionary Origins and Diversification of the Mycorrhizal Mutualists.</title>
        <authorList>
            <consortium name="DOE Joint Genome Institute"/>
            <consortium name="Mycorrhizal Genomics Consortium"/>
            <person name="Kohler A."/>
            <person name="Kuo A."/>
            <person name="Nagy L.G."/>
            <person name="Floudas D."/>
            <person name="Copeland A."/>
            <person name="Barry K.W."/>
            <person name="Cichocki N."/>
            <person name="Veneault-Fourrey C."/>
            <person name="LaButti K."/>
            <person name="Lindquist E.A."/>
            <person name="Lipzen A."/>
            <person name="Lundell T."/>
            <person name="Morin E."/>
            <person name="Murat C."/>
            <person name="Riley R."/>
            <person name="Ohm R."/>
            <person name="Sun H."/>
            <person name="Tunlid A."/>
            <person name="Henrissat B."/>
            <person name="Grigoriev I.V."/>
            <person name="Hibbett D.S."/>
            <person name="Martin F."/>
        </authorList>
    </citation>
    <scope>NUCLEOTIDE SEQUENCE [LARGE SCALE GENOMIC DNA]</scope>
    <source>
        <strain evidence="1 2">MD-312</strain>
    </source>
</reference>
<name>A0A0C9V8F2_9AGAM</name>
<dbReference type="HOGENOM" id="CLU_001324_7_0_1"/>
<gene>
    <name evidence="1" type="ORF">HYDPIDRAFT_95276</name>
</gene>
<dbReference type="SUPFAM" id="SSF52540">
    <property type="entry name" value="P-loop containing nucleoside triphosphate hydrolases"/>
    <property type="match status" value="1"/>
</dbReference>
<evidence type="ECO:0000313" key="1">
    <source>
        <dbReference type="EMBL" id="KIJ61974.1"/>
    </source>
</evidence>
<dbReference type="InterPro" id="IPR027417">
    <property type="entry name" value="P-loop_NTPase"/>
</dbReference>
<evidence type="ECO:0000313" key="2">
    <source>
        <dbReference type="Proteomes" id="UP000053820"/>
    </source>
</evidence>
<keyword evidence="2" id="KW-1185">Reference proteome</keyword>
<dbReference type="OrthoDB" id="2986975at2759"/>
<sequence length="130" mass="14661">MNRTKAKPLEGLEQGVLPLSPMDKTFHITRQGREQTVSCCQLPLTPAYAFADYRSQGQTNSHVLIDIGTPPTGELTPCNVYVALSRSHGREGIRLLGDFDEKVFTTHPNEHLRVEDERLIELDKGTRRMD</sequence>